<comment type="similarity">
    <text evidence="1">Belongs to the BolA/IbaG family.</text>
</comment>
<dbReference type="SUPFAM" id="SSF82657">
    <property type="entry name" value="BolA-like"/>
    <property type="match status" value="1"/>
</dbReference>
<dbReference type="KEGG" id="htl:HPTL_1022"/>
<accession>A0A2Z6DXR4</accession>
<dbReference type="PIRSF" id="PIRSF003113">
    <property type="entry name" value="BolA"/>
    <property type="match status" value="1"/>
</dbReference>
<reference evidence="2 3" key="1">
    <citation type="submission" date="2018-04" db="EMBL/GenBank/DDBJ databases">
        <title>Complete genome sequence of Hydrogenophilus thermoluteolus TH-1.</title>
        <authorList>
            <person name="Arai H."/>
        </authorList>
    </citation>
    <scope>NUCLEOTIDE SEQUENCE [LARGE SCALE GENOMIC DNA]</scope>
    <source>
        <strain evidence="2 3">TH-1</strain>
    </source>
</reference>
<dbReference type="InterPro" id="IPR002634">
    <property type="entry name" value="BolA"/>
</dbReference>
<organism evidence="2 3">
    <name type="scientific">Hydrogenophilus thermoluteolus</name>
    <name type="common">Pseudomonas hydrogenothermophila</name>
    <dbReference type="NCBI Taxonomy" id="297"/>
    <lineage>
        <taxon>Bacteria</taxon>
        <taxon>Pseudomonadati</taxon>
        <taxon>Pseudomonadota</taxon>
        <taxon>Hydrogenophilia</taxon>
        <taxon>Hydrogenophilales</taxon>
        <taxon>Hydrogenophilaceae</taxon>
        <taxon>Hydrogenophilus</taxon>
    </lineage>
</organism>
<dbReference type="PANTHER" id="PTHR46230:SF7">
    <property type="entry name" value="BOLA-LIKE PROTEIN 1"/>
    <property type="match status" value="1"/>
</dbReference>
<evidence type="ECO:0000313" key="3">
    <source>
        <dbReference type="Proteomes" id="UP000262004"/>
    </source>
</evidence>
<dbReference type="Proteomes" id="UP000262004">
    <property type="component" value="Chromosome"/>
</dbReference>
<proteinExistence type="inferred from homology"/>
<dbReference type="OrthoDB" id="5296536at2"/>
<dbReference type="PANTHER" id="PTHR46230">
    <property type="match status" value="1"/>
</dbReference>
<keyword evidence="3" id="KW-1185">Reference proteome</keyword>
<dbReference type="GO" id="GO:0016226">
    <property type="term" value="P:iron-sulfur cluster assembly"/>
    <property type="evidence" value="ECO:0007669"/>
    <property type="project" value="TreeGrafter"/>
</dbReference>
<dbReference type="Gene3D" id="3.30.300.90">
    <property type="entry name" value="BolA-like"/>
    <property type="match status" value="1"/>
</dbReference>
<evidence type="ECO:0000313" key="2">
    <source>
        <dbReference type="EMBL" id="BBD77286.1"/>
    </source>
</evidence>
<dbReference type="RefSeq" id="WP_119335035.1">
    <property type="nucleotide sequence ID" value="NZ_AP018558.1"/>
</dbReference>
<gene>
    <name evidence="2" type="ORF">HPTL_1022</name>
</gene>
<evidence type="ECO:0000256" key="1">
    <source>
        <dbReference type="RuleBase" id="RU003860"/>
    </source>
</evidence>
<protein>
    <submittedName>
        <fullName evidence="2">BolA family protein</fullName>
    </submittedName>
</protein>
<dbReference type="Pfam" id="PF01722">
    <property type="entry name" value="BolA"/>
    <property type="match status" value="1"/>
</dbReference>
<dbReference type="InterPro" id="IPR036065">
    <property type="entry name" value="BolA-like_sf"/>
</dbReference>
<dbReference type="AlphaFoldDB" id="A0A2Z6DXR4"/>
<dbReference type="EMBL" id="AP018558">
    <property type="protein sequence ID" value="BBD77286.1"/>
    <property type="molecule type" value="Genomic_DNA"/>
</dbReference>
<sequence length="91" mass="9894">MNPTEKTQAIRERLTAALAPCRLQVEDQSHLHAGHNPAAQHGGTHYAVTIVSDQFAGKRSIERHRMVYDALGSVMASIHALAITAKTPDEP</sequence>
<name>A0A2Z6DXR4_HYDTE</name>